<dbReference type="Proteomes" id="UP000095282">
    <property type="component" value="Unplaced"/>
</dbReference>
<proteinExistence type="predicted"/>
<feature type="signal peptide" evidence="1">
    <location>
        <begin position="1"/>
        <end position="16"/>
    </location>
</feature>
<reference evidence="3" key="1">
    <citation type="submission" date="2016-11" db="UniProtKB">
        <authorList>
            <consortium name="WormBaseParasite"/>
        </authorList>
    </citation>
    <scope>IDENTIFICATION</scope>
</reference>
<feature type="chain" id="PRO_5009308533" evidence="1">
    <location>
        <begin position="17"/>
        <end position="147"/>
    </location>
</feature>
<evidence type="ECO:0000256" key="1">
    <source>
        <dbReference type="SAM" id="SignalP"/>
    </source>
</evidence>
<evidence type="ECO:0000313" key="2">
    <source>
        <dbReference type="Proteomes" id="UP000095282"/>
    </source>
</evidence>
<name>A0A1I7U5A6_9PELO</name>
<accession>A0A1I7U5A6</accession>
<dbReference type="AlphaFoldDB" id="A0A1I7U5A6"/>
<keyword evidence="2" id="KW-1185">Reference proteome</keyword>
<organism evidence="2 3">
    <name type="scientific">Caenorhabditis tropicalis</name>
    <dbReference type="NCBI Taxonomy" id="1561998"/>
    <lineage>
        <taxon>Eukaryota</taxon>
        <taxon>Metazoa</taxon>
        <taxon>Ecdysozoa</taxon>
        <taxon>Nematoda</taxon>
        <taxon>Chromadorea</taxon>
        <taxon>Rhabditida</taxon>
        <taxon>Rhabditina</taxon>
        <taxon>Rhabditomorpha</taxon>
        <taxon>Rhabditoidea</taxon>
        <taxon>Rhabditidae</taxon>
        <taxon>Peloderinae</taxon>
        <taxon>Caenorhabditis</taxon>
    </lineage>
</organism>
<protein>
    <submittedName>
        <fullName evidence="3">ParB domain-containing protein</fullName>
    </submittedName>
</protein>
<dbReference type="WBParaSite" id="Csp11.Scaffold629.g15001.t2">
    <property type="protein sequence ID" value="Csp11.Scaffold629.g15001.t2"/>
    <property type="gene ID" value="Csp11.Scaffold629.g15001"/>
</dbReference>
<sequence>MIKALLLVSLALVAVSENVSPEEQEMRLLIVHRNMEALNLNKWQEKGHPLDTRNLGPVLDAALQERLEKALETIGHCPENLHLVDGHYRIVTAVRINMTTPKTKRVDDDWRIMRYFADDNRLSAFGIKKYLCEKDNLLRLSILYDIE</sequence>
<keyword evidence="1" id="KW-0732">Signal</keyword>
<evidence type="ECO:0000313" key="3">
    <source>
        <dbReference type="WBParaSite" id="Csp11.Scaffold629.g15001.t2"/>
    </source>
</evidence>